<reference evidence="2" key="1">
    <citation type="submission" date="2014-09" db="EMBL/GenBank/DDBJ databases">
        <authorList>
            <person name="Magalhaes I.L.F."/>
            <person name="Oliveira U."/>
            <person name="Santos F.R."/>
            <person name="Vidigal T.H.D.A."/>
            <person name="Brescovit A.D."/>
            <person name="Santos A.J."/>
        </authorList>
    </citation>
    <scope>NUCLEOTIDE SEQUENCE</scope>
    <source>
        <tissue evidence="2">Shoot tissue taken approximately 20 cm above the soil surface</tissue>
    </source>
</reference>
<dbReference type="AlphaFoldDB" id="A0A0A9ATV7"/>
<organism evidence="2">
    <name type="scientific">Arundo donax</name>
    <name type="common">Giant reed</name>
    <name type="synonym">Donax arundinaceus</name>
    <dbReference type="NCBI Taxonomy" id="35708"/>
    <lineage>
        <taxon>Eukaryota</taxon>
        <taxon>Viridiplantae</taxon>
        <taxon>Streptophyta</taxon>
        <taxon>Embryophyta</taxon>
        <taxon>Tracheophyta</taxon>
        <taxon>Spermatophyta</taxon>
        <taxon>Magnoliopsida</taxon>
        <taxon>Liliopsida</taxon>
        <taxon>Poales</taxon>
        <taxon>Poaceae</taxon>
        <taxon>PACMAD clade</taxon>
        <taxon>Arundinoideae</taxon>
        <taxon>Arundineae</taxon>
        <taxon>Arundo</taxon>
    </lineage>
</organism>
<accession>A0A0A9ATV7</accession>
<name>A0A0A9ATV7_ARUDO</name>
<sequence>MEREMRRREVWEEFEAKMRTMRLEQAAAAERVEREHRDKVAELRRDAQLKEEKMAEQWAAKHARVAKFLEQVGCSRPWANADMN</sequence>
<keyword evidence="1" id="KW-0175">Coiled coil</keyword>
<evidence type="ECO:0000256" key="1">
    <source>
        <dbReference type="SAM" id="Coils"/>
    </source>
</evidence>
<feature type="coiled-coil region" evidence="1">
    <location>
        <begin position="26"/>
        <end position="53"/>
    </location>
</feature>
<dbReference type="EMBL" id="GBRH01245530">
    <property type="protein sequence ID" value="JAD52365.1"/>
    <property type="molecule type" value="Transcribed_RNA"/>
</dbReference>
<protein>
    <submittedName>
        <fullName evidence="2">Rs2</fullName>
    </submittedName>
</protein>
<proteinExistence type="predicted"/>
<dbReference type="InterPro" id="IPR052844">
    <property type="entry name" value="Leaf_Dev_Regulator"/>
</dbReference>
<dbReference type="PANTHER" id="PTHR47214:SF3">
    <property type="entry name" value="TRANSCRIPTION FACTOR AS1"/>
    <property type="match status" value="1"/>
</dbReference>
<dbReference type="PANTHER" id="PTHR47214">
    <property type="entry name" value="PROTEIN ROUGH SHEATH 2 HOMOLOG"/>
    <property type="match status" value="1"/>
</dbReference>
<reference evidence="2" key="2">
    <citation type="journal article" date="2015" name="Data Brief">
        <title>Shoot transcriptome of the giant reed, Arundo donax.</title>
        <authorList>
            <person name="Barrero R.A."/>
            <person name="Guerrero F.D."/>
            <person name="Moolhuijzen P."/>
            <person name="Goolsby J.A."/>
            <person name="Tidwell J."/>
            <person name="Bellgard S.E."/>
            <person name="Bellgard M.I."/>
        </authorList>
    </citation>
    <scope>NUCLEOTIDE SEQUENCE</scope>
    <source>
        <tissue evidence="2">Shoot tissue taken approximately 20 cm above the soil surface</tissue>
    </source>
</reference>
<evidence type="ECO:0000313" key="2">
    <source>
        <dbReference type="EMBL" id="JAD52365.1"/>
    </source>
</evidence>